<dbReference type="Proteomes" id="UP001525968">
    <property type="component" value="Unassembled WGS sequence"/>
</dbReference>
<feature type="region of interest" description="Disordered" evidence="5">
    <location>
        <begin position="346"/>
        <end position="367"/>
    </location>
</feature>
<sequence>MPSSAFSRLLLGLSLLFLAYLGLSVVAMLTQLADAADRLYLGAGQWVFWSLLALVTGLVAWPTLQLLRLPAALRYPDSDDPQVLARYQQRLQASLQRNPLLADLPLTDDAALALALARLKQLADAEVRNVAASVLASTALLQNGRLDGLIVLASQIRLVWRVARIYGLRPSLGQISYLYSQVGACMLIASSLDDMDFAELSAPIVQAATPSALASIPGLGGLGHLLINSLASGSANAFLTLRVGLVAQAYCAPLHAPDRAAVRQGATRQAVAMLGQITRDCGTQITQAVHNRIKESLQQTAQATVDSVKSAAQGLGQATRSAAQQVKQAGLAAADSTLDAADAVRRGTRNQWQSAVQAIKGPADKED</sequence>
<protein>
    <submittedName>
        <fullName evidence="7">YcjF family protein</fullName>
    </submittedName>
</protein>
<evidence type="ECO:0000256" key="1">
    <source>
        <dbReference type="ARBA" id="ARBA00004141"/>
    </source>
</evidence>
<keyword evidence="4 6" id="KW-0472">Membrane</keyword>
<evidence type="ECO:0000256" key="3">
    <source>
        <dbReference type="ARBA" id="ARBA00022989"/>
    </source>
</evidence>
<evidence type="ECO:0000313" key="7">
    <source>
        <dbReference type="EMBL" id="MCT9810188.1"/>
    </source>
</evidence>
<keyword evidence="8" id="KW-1185">Reference proteome</keyword>
<evidence type="ECO:0000313" key="8">
    <source>
        <dbReference type="Proteomes" id="UP001525968"/>
    </source>
</evidence>
<gene>
    <name evidence="7" type="ORF">N0K08_06060</name>
</gene>
<evidence type="ECO:0000256" key="4">
    <source>
        <dbReference type="ARBA" id="ARBA00023136"/>
    </source>
</evidence>
<dbReference type="EMBL" id="JAODYH010000003">
    <property type="protein sequence ID" value="MCT9810188.1"/>
    <property type="molecule type" value="Genomic_DNA"/>
</dbReference>
<keyword evidence="3 6" id="KW-1133">Transmembrane helix</keyword>
<organism evidence="7 8">
    <name type="scientific">Acidovorax bellezanensis</name>
    <dbReference type="NCBI Taxonomy" id="2976702"/>
    <lineage>
        <taxon>Bacteria</taxon>
        <taxon>Pseudomonadati</taxon>
        <taxon>Pseudomonadota</taxon>
        <taxon>Betaproteobacteria</taxon>
        <taxon>Burkholderiales</taxon>
        <taxon>Comamonadaceae</taxon>
        <taxon>Acidovorax</taxon>
    </lineage>
</organism>
<comment type="subcellular location">
    <subcellularLocation>
        <location evidence="1">Membrane</location>
        <topology evidence="1">Multi-pass membrane protein</topology>
    </subcellularLocation>
</comment>
<dbReference type="RefSeq" id="WP_261499179.1">
    <property type="nucleotide sequence ID" value="NZ_JAODYH010000003.1"/>
</dbReference>
<accession>A0ABT2PM51</accession>
<name>A0ABT2PM51_9BURK</name>
<comment type="caution">
    <text evidence="7">The sequence shown here is derived from an EMBL/GenBank/DDBJ whole genome shotgun (WGS) entry which is preliminary data.</text>
</comment>
<evidence type="ECO:0000256" key="5">
    <source>
        <dbReference type="SAM" id="MobiDB-lite"/>
    </source>
</evidence>
<reference evidence="7 8" key="1">
    <citation type="submission" date="2022-09" db="EMBL/GenBank/DDBJ databases">
        <title>Draft genome of isolate Be4.</title>
        <authorList>
            <person name="Sanchez-Castro I."/>
            <person name="Martinez-Rodriguez P."/>
            <person name="Descostes M."/>
            <person name="Merroun M."/>
        </authorList>
    </citation>
    <scope>NUCLEOTIDE SEQUENCE [LARGE SCALE GENOMIC DNA]</scope>
    <source>
        <strain evidence="7 8">Be4</strain>
    </source>
</reference>
<feature type="transmembrane region" description="Helical" evidence="6">
    <location>
        <begin position="45"/>
        <end position="64"/>
    </location>
</feature>
<dbReference type="InterPro" id="IPR021147">
    <property type="entry name" value="DUF697"/>
</dbReference>
<proteinExistence type="predicted"/>
<evidence type="ECO:0000256" key="6">
    <source>
        <dbReference type="SAM" id="Phobius"/>
    </source>
</evidence>
<evidence type="ECO:0000256" key="2">
    <source>
        <dbReference type="ARBA" id="ARBA00022692"/>
    </source>
</evidence>
<keyword evidence="2 6" id="KW-0812">Transmembrane</keyword>
<dbReference type="Pfam" id="PF05128">
    <property type="entry name" value="DUF697"/>
    <property type="match status" value="1"/>
</dbReference>